<dbReference type="AlphaFoldDB" id="A0AAT9HML5"/>
<dbReference type="EMBL" id="AP035768">
    <property type="protein sequence ID" value="BFO18670.1"/>
    <property type="molecule type" value="Genomic_DNA"/>
</dbReference>
<reference evidence="2" key="1">
    <citation type="submission" date="2024-06" db="EMBL/GenBank/DDBJ databases">
        <authorList>
            <consortium name="consrtm"/>
            <person name="Uemura M."/>
            <person name="Terahara T."/>
        </authorList>
    </citation>
    <scope>NUCLEOTIDE SEQUENCE</scope>
    <source>
        <strain evidence="2">KM77-8</strain>
    </source>
</reference>
<feature type="compositionally biased region" description="Low complexity" evidence="1">
    <location>
        <begin position="127"/>
        <end position="178"/>
    </location>
</feature>
<feature type="region of interest" description="Disordered" evidence="1">
    <location>
        <begin position="95"/>
        <end position="189"/>
    </location>
</feature>
<protein>
    <submittedName>
        <fullName evidence="2">Uncharacterized protein</fullName>
    </submittedName>
</protein>
<sequence length="243" mass="26035">MPTGVQVCSLKRDTAQTIPANSPYTVIRFPFGSAESADGFNMHQVNQPDGYVVTSWDTDARSGLIWPSVAGWGALYAMIQWEAGGYEELRDQFVRDPSVSPRHPTTPRRRSTGRRAPACSAGRNNGASSSTRPSRSPSAPPMTTAWRGRSSWRSSNSWCTRRPDRAGAAADAAGSGPRPGRPERARPCGAAGLPGTALLRLALLREYAAGAVRRSAYRLSPDRDRGRGGSQAAAHRARSTASV</sequence>
<proteinExistence type="predicted"/>
<organism evidence="2">
    <name type="scientific">Streptomyces haneummycinicus</name>
    <dbReference type="NCBI Taxonomy" id="3074435"/>
    <lineage>
        <taxon>Bacteria</taxon>
        <taxon>Bacillati</taxon>
        <taxon>Actinomycetota</taxon>
        <taxon>Actinomycetes</taxon>
        <taxon>Kitasatosporales</taxon>
        <taxon>Streptomycetaceae</taxon>
        <taxon>Streptomyces</taxon>
    </lineage>
</organism>
<gene>
    <name evidence="2" type="ORF">SHKM778_50580</name>
</gene>
<accession>A0AAT9HML5</accession>
<evidence type="ECO:0000256" key="1">
    <source>
        <dbReference type="SAM" id="MobiDB-lite"/>
    </source>
</evidence>
<reference evidence="2" key="2">
    <citation type="submission" date="2024-07" db="EMBL/GenBank/DDBJ databases">
        <title>Streptomyces haneummycinica sp. nov., a new antibiotic-producing actinobacterium isolated from marine sediment.</title>
        <authorList>
            <person name="Uemura M."/>
            <person name="Hamada M."/>
            <person name="Hirano S."/>
            <person name="Kobayashi K."/>
            <person name="Ohshiro T."/>
            <person name="Kobayashi T."/>
            <person name="Terahara T."/>
        </authorList>
    </citation>
    <scope>NUCLEOTIDE SEQUENCE</scope>
    <source>
        <strain evidence="2">KM77-8</strain>
    </source>
</reference>
<evidence type="ECO:0000313" key="2">
    <source>
        <dbReference type="EMBL" id="BFO18670.1"/>
    </source>
</evidence>
<feature type="region of interest" description="Disordered" evidence="1">
    <location>
        <begin position="214"/>
        <end position="243"/>
    </location>
</feature>
<name>A0AAT9HML5_9ACTN</name>